<comment type="caution">
    <text evidence="1">The sequence shown here is derived from an EMBL/GenBank/DDBJ whole genome shotgun (WGS) entry which is preliminary data.</text>
</comment>
<sequence length="93" mass="10128">MTDQLHRVAARGFTEANLAALASDLKSWRNHAALPSECKFHELARLCVPFASDGDEYQEAERLIITFALDYASRGDGGTPPQSTSHVADNAPQ</sequence>
<dbReference type="AlphaFoldDB" id="A0A166QMY2"/>
<name>A0A166QMY2_PSEFL</name>
<dbReference type="Proteomes" id="UP000076489">
    <property type="component" value="Unassembled WGS sequence"/>
</dbReference>
<accession>A0A166QMY2</accession>
<evidence type="ECO:0000313" key="1">
    <source>
        <dbReference type="EMBL" id="KZN20555.1"/>
    </source>
</evidence>
<reference evidence="2" key="1">
    <citation type="submission" date="2016-03" db="EMBL/GenBank/DDBJ databases">
        <authorList>
            <person name="Ray J."/>
            <person name="Price M."/>
            <person name="Deutschbauer A."/>
        </authorList>
    </citation>
    <scope>NUCLEOTIDE SEQUENCE [LARGE SCALE GENOMIC DNA]</scope>
    <source>
        <strain evidence="2">FW300-N1B4</strain>
    </source>
</reference>
<proteinExistence type="predicted"/>
<reference evidence="1 2" key="2">
    <citation type="journal article" date="2018" name="Nature">
        <title>Mutant phenotypes for thousands of bacterial genes of unknown function.</title>
        <authorList>
            <person name="Price M.N."/>
            <person name="Wetmore K.M."/>
            <person name="Waters R.J."/>
            <person name="Callaghan M."/>
            <person name="Ray J."/>
            <person name="Liu H."/>
            <person name="Kuehl J.V."/>
            <person name="Melnyk R.A."/>
            <person name="Lamson J.S."/>
            <person name="Suh Y."/>
            <person name="Carlson H.K."/>
            <person name="Esquivel Z."/>
            <person name="Sadeeshkumar H."/>
            <person name="Chakraborty R."/>
            <person name="Zane G.M."/>
            <person name="Rubin B.E."/>
            <person name="Wall J.D."/>
            <person name="Visel A."/>
            <person name="Bristow J."/>
            <person name="Blow M.J."/>
            <person name="Arkin A.P."/>
            <person name="Deutschbauer A.M."/>
        </authorList>
    </citation>
    <scope>NUCLEOTIDE SEQUENCE [LARGE SCALE GENOMIC DNA]</scope>
    <source>
        <strain evidence="1 2">FW300-N1B4</strain>
    </source>
</reference>
<protein>
    <submittedName>
        <fullName evidence="1">Uncharacterized protein</fullName>
    </submittedName>
</protein>
<organism evidence="1 2">
    <name type="scientific">Pseudomonas fluorescens</name>
    <dbReference type="NCBI Taxonomy" id="294"/>
    <lineage>
        <taxon>Bacteria</taxon>
        <taxon>Pseudomonadati</taxon>
        <taxon>Pseudomonadota</taxon>
        <taxon>Gammaproteobacteria</taxon>
        <taxon>Pseudomonadales</taxon>
        <taxon>Pseudomonadaceae</taxon>
        <taxon>Pseudomonas</taxon>
    </lineage>
</organism>
<gene>
    <name evidence="1" type="ORF">A1D17_03165</name>
</gene>
<evidence type="ECO:0000313" key="2">
    <source>
        <dbReference type="Proteomes" id="UP000076489"/>
    </source>
</evidence>
<dbReference type="EMBL" id="LUKJ01000002">
    <property type="protein sequence ID" value="KZN20555.1"/>
    <property type="molecule type" value="Genomic_DNA"/>
</dbReference>
<dbReference type="OrthoDB" id="7029113at2"/>
<dbReference type="RefSeq" id="WP_063340603.1">
    <property type="nucleotide sequence ID" value="NZ_LUKJ01000002.1"/>
</dbReference>